<proteinExistence type="predicted"/>
<name>A0A6J5QRI0_9CAUD</name>
<sequence length="84" mass="9698">MPAINTHALIDAIKQGQPYATITEQLNVSKRTIIRYAKKIGEARRAPNGEPNWQEARKFKGERLTNHYYFSKQNANDSFILNCF</sequence>
<gene>
    <name evidence="1" type="ORF">UFOVP1106_18</name>
</gene>
<protein>
    <submittedName>
        <fullName evidence="1">Uncharacterized protein</fullName>
    </submittedName>
</protein>
<dbReference type="EMBL" id="LR797049">
    <property type="protein sequence ID" value="CAB4183598.1"/>
    <property type="molecule type" value="Genomic_DNA"/>
</dbReference>
<organism evidence="1">
    <name type="scientific">uncultured Caudovirales phage</name>
    <dbReference type="NCBI Taxonomy" id="2100421"/>
    <lineage>
        <taxon>Viruses</taxon>
        <taxon>Duplodnaviria</taxon>
        <taxon>Heunggongvirae</taxon>
        <taxon>Uroviricota</taxon>
        <taxon>Caudoviricetes</taxon>
        <taxon>Peduoviridae</taxon>
        <taxon>Maltschvirus</taxon>
        <taxon>Maltschvirus maltsch</taxon>
    </lineage>
</organism>
<reference evidence="1" key="1">
    <citation type="submission" date="2020-05" db="EMBL/GenBank/DDBJ databases">
        <authorList>
            <person name="Chiriac C."/>
            <person name="Salcher M."/>
            <person name="Ghai R."/>
            <person name="Kavagutti S V."/>
        </authorList>
    </citation>
    <scope>NUCLEOTIDE SEQUENCE</scope>
</reference>
<accession>A0A6J5QRI0</accession>
<evidence type="ECO:0000313" key="1">
    <source>
        <dbReference type="EMBL" id="CAB4183598.1"/>
    </source>
</evidence>